<evidence type="ECO:0000256" key="1">
    <source>
        <dbReference type="ARBA" id="ARBA00010515"/>
    </source>
</evidence>
<proteinExistence type="inferred from homology"/>
<keyword evidence="6" id="KW-1185">Reference proteome</keyword>
<dbReference type="Pfam" id="PF07859">
    <property type="entry name" value="Abhydrolase_3"/>
    <property type="match status" value="1"/>
</dbReference>
<dbReference type="Proteomes" id="UP000316256">
    <property type="component" value="Unassembled WGS sequence"/>
</dbReference>
<dbReference type="OrthoDB" id="3181909at2"/>
<evidence type="ECO:0000313" key="5">
    <source>
        <dbReference type="EMBL" id="TQF74649.1"/>
    </source>
</evidence>
<dbReference type="InterPro" id="IPR013094">
    <property type="entry name" value="AB_hydrolase_3"/>
</dbReference>
<dbReference type="PANTHER" id="PTHR48081">
    <property type="entry name" value="AB HYDROLASE SUPERFAMILY PROTEIN C4A8.06C"/>
    <property type="match status" value="1"/>
</dbReference>
<dbReference type="PANTHER" id="PTHR48081:SF8">
    <property type="entry name" value="ALPHA_BETA HYDROLASE FOLD-3 DOMAIN-CONTAINING PROTEIN-RELATED"/>
    <property type="match status" value="1"/>
</dbReference>
<dbReference type="GO" id="GO:0016787">
    <property type="term" value="F:hydrolase activity"/>
    <property type="evidence" value="ECO:0007669"/>
    <property type="project" value="UniProtKB-KW"/>
</dbReference>
<evidence type="ECO:0000313" key="6">
    <source>
        <dbReference type="Proteomes" id="UP000316256"/>
    </source>
</evidence>
<dbReference type="FunFam" id="3.40.50.1820:FF:000089">
    <property type="entry name" value="Alpha/beta hydrolase"/>
    <property type="match status" value="1"/>
</dbReference>
<dbReference type="InterPro" id="IPR050300">
    <property type="entry name" value="GDXG_lipolytic_enzyme"/>
</dbReference>
<organism evidence="5 6">
    <name type="scientific">Rhodococcus spelaei</name>
    <dbReference type="NCBI Taxonomy" id="2546320"/>
    <lineage>
        <taxon>Bacteria</taxon>
        <taxon>Bacillati</taxon>
        <taxon>Actinomycetota</taxon>
        <taxon>Actinomycetes</taxon>
        <taxon>Mycobacteriales</taxon>
        <taxon>Nocardiaceae</taxon>
        <taxon>Rhodococcus</taxon>
    </lineage>
</organism>
<sequence length="308" mass="32713">MSADAEVVALLEVLEAGFPKIEAMTGAQARDAIRARYRAPAEPEPVARVEDRTIPGPASEIPVRIYRPAPELDSESSPVIVFAHGGGFVFCDLDTHDGICRAMANGVGAVVVSVDYRLAPESPWPAAPDDVYAAVEWAAAHAEELGADAERLVVAGDSAGGNLAAVVALMSRDRSGPSIAAQLLLYPVIAADFGTPSYRQFATGFYNTRAAMEWYWDQYAPVADRRHPYASPLQADLAGLAPAVVVTAGCDPLCSEGDAYADALAAHGVPVTHRRYDDAIHGFMTLTVLTVAGLAQKQAWADLRELVR</sequence>
<feature type="domain" description="Alpha/beta hydrolase fold-3" evidence="4">
    <location>
        <begin position="80"/>
        <end position="284"/>
    </location>
</feature>
<dbReference type="Gene3D" id="3.40.50.1820">
    <property type="entry name" value="alpha/beta hydrolase"/>
    <property type="match status" value="1"/>
</dbReference>
<dbReference type="AlphaFoldDB" id="A0A541BQQ4"/>
<comment type="similarity">
    <text evidence="1">Belongs to the 'GDXG' lipolytic enzyme family.</text>
</comment>
<keyword evidence="2 5" id="KW-0378">Hydrolase</keyword>
<dbReference type="PROSITE" id="PS01174">
    <property type="entry name" value="LIPASE_GDXG_SER"/>
    <property type="match status" value="1"/>
</dbReference>
<name>A0A541BQQ4_9NOCA</name>
<dbReference type="RefSeq" id="WP_142094734.1">
    <property type="nucleotide sequence ID" value="NZ_VIGH01000001.1"/>
</dbReference>
<dbReference type="SUPFAM" id="SSF53474">
    <property type="entry name" value="alpha/beta-Hydrolases"/>
    <property type="match status" value="1"/>
</dbReference>
<feature type="active site" evidence="3">
    <location>
        <position position="158"/>
    </location>
</feature>
<gene>
    <name evidence="5" type="ORF">FK531_00645</name>
</gene>
<comment type="caution">
    <text evidence="5">The sequence shown here is derived from an EMBL/GenBank/DDBJ whole genome shotgun (WGS) entry which is preliminary data.</text>
</comment>
<evidence type="ECO:0000259" key="4">
    <source>
        <dbReference type="Pfam" id="PF07859"/>
    </source>
</evidence>
<reference evidence="5 6" key="1">
    <citation type="submission" date="2019-06" db="EMBL/GenBank/DDBJ databases">
        <title>Rhodococcus spaelei sp. nov., isolated from a cave.</title>
        <authorList>
            <person name="Lee S.D."/>
        </authorList>
    </citation>
    <scope>NUCLEOTIDE SEQUENCE [LARGE SCALE GENOMIC DNA]</scope>
    <source>
        <strain evidence="5 6">C9-5</strain>
    </source>
</reference>
<evidence type="ECO:0000256" key="3">
    <source>
        <dbReference type="PROSITE-ProRule" id="PRU10038"/>
    </source>
</evidence>
<dbReference type="InterPro" id="IPR029058">
    <property type="entry name" value="AB_hydrolase_fold"/>
</dbReference>
<accession>A0A541BQQ4</accession>
<dbReference type="EMBL" id="VIGH01000001">
    <property type="protein sequence ID" value="TQF74649.1"/>
    <property type="molecule type" value="Genomic_DNA"/>
</dbReference>
<evidence type="ECO:0000256" key="2">
    <source>
        <dbReference type="ARBA" id="ARBA00022801"/>
    </source>
</evidence>
<dbReference type="InterPro" id="IPR033140">
    <property type="entry name" value="Lipase_GDXG_put_SER_AS"/>
</dbReference>
<protein>
    <submittedName>
        <fullName evidence="5">Alpha/beta hydrolase</fullName>
    </submittedName>
</protein>